<evidence type="ECO:0000259" key="2">
    <source>
        <dbReference type="Pfam" id="PF01471"/>
    </source>
</evidence>
<evidence type="ECO:0000313" key="3">
    <source>
        <dbReference type="EMBL" id="ERT06596.1"/>
    </source>
</evidence>
<dbReference type="PATRIC" id="fig|1348334.3.peg.3336"/>
<evidence type="ECO:0000256" key="1">
    <source>
        <dbReference type="SAM" id="Phobius"/>
    </source>
</evidence>
<dbReference type="Gene3D" id="1.10.101.10">
    <property type="entry name" value="PGBD-like superfamily/PGBD"/>
    <property type="match status" value="2"/>
</dbReference>
<proteinExistence type="predicted"/>
<dbReference type="AlphaFoldDB" id="U7QJJ5"/>
<keyword evidence="1" id="KW-0472">Membrane</keyword>
<accession>U7QJJ5</accession>
<name>U7QJJ5_9CYAN</name>
<dbReference type="InterPro" id="IPR036366">
    <property type="entry name" value="PGBDSf"/>
</dbReference>
<protein>
    <submittedName>
        <fullName evidence="3">Putative peptidoglycan binding domain protein</fullName>
    </submittedName>
</protein>
<dbReference type="PANTHER" id="PTHR41533">
    <property type="entry name" value="L,D-TRANSPEPTIDASE HI_1667-RELATED"/>
    <property type="match status" value="1"/>
</dbReference>
<dbReference type="OrthoDB" id="9785345at2"/>
<dbReference type="InterPro" id="IPR036365">
    <property type="entry name" value="PGBD-like_sf"/>
</dbReference>
<feature type="domain" description="Peptidoglycan binding-like" evidence="2">
    <location>
        <begin position="169"/>
        <end position="224"/>
    </location>
</feature>
<comment type="caution">
    <text evidence="3">The sequence shown here is derived from an EMBL/GenBank/DDBJ whole genome shotgun (WGS) entry which is preliminary data.</text>
</comment>
<dbReference type="Pfam" id="PF01471">
    <property type="entry name" value="PG_binding_1"/>
    <property type="match status" value="2"/>
</dbReference>
<dbReference type="SUPFAM" id="SSF47090">
    <property type="entry name" value="PGBD-like"/>
    <property type="match status" value="2"/>
</dbReference>
<dbReference type="InterPro" id="IPR002477">
    <property type="entry name" value="Peptidoglycan-bd-like"/>
</dbReference>
<sequence>MDTLAYNHLVSAFESPRQSNVDGSLVLFRGMNWNQMSGACLLPIVSVAIGAAILSAGKPAQAALYYGDYGSDVKDVQHKLAYYGYFSYKATGYYGKVTKHAVKAFQRDYGLHADGVVGPSTASAMGLKCYGSSCYKSSSHKSDYSKHHYKKASYHKKSHSSGLSHGSSGYTVVKLQDKLAKYGYFHANSTGYYGKITKHAVKAFQCDYGLHDDGIAGPKTLHAMGLY</sequence>
<dbReference type="PANTHER" id="PTHR41533:SF1">
    <property type="entry name" value="L,D-TRANSPEPTIDASE YCBB-RELATED"/>
    <property type="match status" value="1"/>
</dbReference>
<feature type="transmembrane region" description="Helical" evidence="1">
    <location>
        <begin position="36"/>
        <end position="56"/>
    </location>
</feature>
<keyword evidence="1" id="KW-1133">Transmembrane helix</keyword>
<evidence type="ECO:0000313" key="4">
    <source>
        <dbReference type="Proteomes" id="UP000017127"/>
    </source>
</evidence>
<organism evidence="3 4">
    <name type="scientific">Lyngbya aestuarii BL J</name>
    <dbReference type="NCBI Taxonomy" id="1348334"/>
    <lineage>
        <taxon>Bacteria</taxon>
        <taxon>Bacillati</taxon>
        <taxon>Cyanobacteriota</taxon>
        <taxon>Cyanophyceae</taxon>
        <taxon>Oscillatoriophycideae</taxon>
        <taxon>Oscillatoriales</taxon>
        <taxon>Microcoleaceae</taxon>
        <taxon>Lyngbya</taxon>
    </lineage>
</organism>
<keyword evidence="1" id="KW-0812">Transmembrane</keyword>
<gene>
    <name evidence="3" type="ORF">M595_3448</name>
</gene>
<dbReference type="EMBL" id="AUZM01000034">
    <property type="protein sequence ID" value="ERT06596.1"/>
    <property type="molecule type" value="Genomic_DNA"/>
</dbReference>
<reference evidence="3 4" key="1">
    <citation type="journal article" date="2013" name="Front. Microbiol.">
        <title>Comparative genomic analyses of the cyanobacterium, Lyngbya aestuarii BL J, a powerful hydrogen producer.</title>
        <authorList>
            <person name="Kothari A."/>
            <person name="Vaughn M."/>
            <person name="Garcia-Pichel F."/>
        </authorList>
    </citation>
    <scope>NUCLEOTIDE SEQUENCE [LARGE SCALE GENOMIC DNA]</scope>
    <source>
        <strain evidence="3 4">BL J</strain>
    </source>
</reference>
<dbReference type="Proteomes" id="UP000017127">
    <property type="component" value="Unassembled WGS sequence"/>
</dbReference>
<keyword evidence="4" id="KW-1185">Reference proteome</keyword>
<feature type="domain" description="Peptidoglycan binding-like" evidence="2">
    <location>
        <begin position="70"/>
        <end position="125"/>
    </location>
</feature>
<dbReference type="InterPro" id="IPR052905">
    <property type="entry name" value="LD-transpeptidase_YkuD-like"/>
</dbReference>